<feature type="compositionally biased region" description="Basic residues" evidence="3">
    <location>
        <begin position="175"/>
        <end position="185"/>
    </location>
</feature>
<dbReference type="PRINTS" id="PR00300">
    <property type="entry name" value="CLPPROTEASEA"/>
</dbReference>
<evidence type="ECO:0000256" key="3">
    <source>
        <dbReference type="SAM" id="MobiDB-lite"/>
    </source>
</evidence>
<evidence type="ECO:0000256" key="2">
    <source>
        <dbReference type="ARBA" id="ARBA00022840"/>
    </source>
</evidence>
<keyword evidence="5" id="KW-0645">Protease</keyword>
<name>A0ABX5YIR5_9PLAN</name>
<dbReference type="InterPro" id="IPR001270">
    <property type="entry name" value="ClpA/B"/>
</dbReference>
<dbReference type="Pfam" id="PF07724">
    <property type="entry name" value="AAA_2"/>
    <property type="match status" value="1"/>
</dbReference>
<evidence type="ECO:0000259" key="4">
    <source>
        <dbReference type="SMART" id="SM00382"/>
    </source>
</evidence>
<dbReference type="InterPro" id="IPR027417">
    <property type="entry name" value="P-loop_NTPase"/>
</dbReference>
<dbReference type="GO" id="GO:0005524">
    <property type="term" value="F:ATP binding"/>
    <property type="evidence" value="ECO:0007669"/>
    <property type="project" value="UniProtKB-KW"/>
</dbReference>
<evidence type="ECO:0000313" key="6">
    <source>
        <dbReference type="Proteomes" id="UP000322887"/>
    </source>
</evidence>
<sequence>MRQFINGSDEAFKDLEEKAKRGCVTFSDQEMPQGVSPSRARVGFEVDPATQKATLLVEHGGQYTGRETDIRQWIEIGACQFQNFAALKEWLQHRLSNYFTSGDQTETQGWEVPGNGNVESVSRSADELTDLSKVNSDVAGLNRPTYINAMQIAESLQERVRGQNSAMEVLAKKTAQHLARRHPRRPMTGMLLGPTGTGKTLTAESLSEVLSILMPSRNRYGFLRLDMTEYQERHRISQLIGSPQGYIGYGEGAQLVDTLSANPRTIVVFDEIEKAHPDVFRTLMNAMDAGRLSSAARTNSDHQVDCRHAIFLFTTNLECHPILEELRSKGDPISSSIINEVSRRRLKTKGLPPELVGRINTFLVFQPLSGRTRAEIMTQSIARVGQEYGVDVVTVDPRVVNKMLQEGEGVSFGARPDEYAVDDLLGGVFSSAAQQGLQQVEIRSEPELACVPAATEESC</sequence>
<dbReference type="InterPro" id="IPR050130">
    <property type="entry name" value="ClpA_ClpB"/>
</dbReference>
<gene>
    <name evidence="5" type="primary">clpC_1</name>
    <name evidence="5" type="ORF">GmarT_14070</name>
</gene>
<dbReference type="SUPFAM" id="SSF52540">
    <property type="entry name" value="P-loop containing nucleoside triphosphate hydrolases"/>
    <property type="match status" value="1"/>
</dbReference>
<dbReference type="InterPro" id="IPR003959">
    <property type="entry name" value="ATPase_AAA_core"/>
</dbReference>
<feature type="domain" description="AAA+ ATPase" evidence="4">
    <location>
        <begin position="185"/>
        <end position="343"/>
    </location>
</feature>
<organism evidence="5 6">
    <name type="scientific">Gimesia maris</name>
    <dbReference type="NCBI Taxonomy" id="122"/>
    <lineage>
        <taxon>Bacteria</taxon>
        <taxon>Pseudomonadati</taxon>
        <taxon>Planctomycetota</taxon>
        <taxon>Planctomycetia</taxon>
        <taxon>Planctomycetales</taxon>
        <taxon>Planctomycetaceae</taxon>
        <taxon>Gimesia</taxon>
    </lineage>
</organism>
<dbReference type="CDD" id="cd19499">
    <property type="entry name" value="RecA-like_ClpB_Hsp104-like"/>
    <property type="match status" value="1"/>
</dbReference>
<accession>A0ABX5YIR5</accession>
<dbReference type="PANTHER" id="PTHR11638">
    <property type="entry name" value="ATP-DEPENDENT CLP PROTEASE"/>
    <property type="match status" value="1"/>
</dbReference>
<dbReference type="RefSeq" id="WP_149302500.1">
    <property type="nucleotide sequence ID" value="NZ_CP042910.1"/>
</dbReference>
<keyword evidence="2 5" id="KW-0067">ATP-binding</keyword>
<evidence type="ECO:0000256" key="1">
    <source>
        <dbReference type="ARBA" id="ARBA00022741"/>
    </source>
</evidence>
<dbReference type="Proteomes" id="UP000322887">
    <property type="component" value="Chromosome"/>
</dbReference>
<protein>
    <submittedName>
        <fullName evidence="5">ATP-dependent Clp protease ATP-binding subunit ClpC</fullName>
    </submittedName>
</protein>
<feature type="compositionally biased region" description="Low complexity" evidence="3">
    <location>
        <begin position="186"/>
        <end position="196"/>
    </location>
</feature>
<dbReference type="InterPro" id="IPR003593">
    <property type="entry name" value="AAA+_ATPase"/>
</dbReference>
<dbReference type="GeneID" id="98646044"/>
<dbReference type="PANTHER" id="PTHR11638:SF18">
    <property type="entry name" value="HEAT SHOCK PROTEIN 104"/>
    <property type="match status" value="1"/>
</dbReference>
<keyword evidence="6" id="KW-1185">Reference proteome</keyword>
<evidence type="ECO:0000313" key="5">
    <source>
        <dbReference type="EMBL" id="QEG15566.1"/>
    </source>
</evidence>
<keyword evidence="5" id="KW-0378">Hydrolase</keyword>
<proteinExistence type="predicted"/>
<keyword evidence="1" id="KW-0547">Nucleotide-binding</keyword>
<dbReference type="GO" id="GO:0008233">
    <property type="term" value="F:peptidase activity"/>
    <property type="evidence" value="ECO:0007669"/>
    <property type="project" value="UniProtKB-KW"/>
</dbReference>
<reference evidence="5 6" key="1">
    <citation type="submission" date="2019-08" db="EMBL/GenBank/DDBJ databases">
        <title>Deep-cultivation of Planctomycetes and their phenomic and genomic characterization uncovers novel biology.</title>
        <authorList>
            <person name="Wiegand S."/>
            <person name="Jogler M."/>
            <person name="Boedeker C."/>
            <person name="Pinto D."/>
            <person name="Vollmers J."/>
            <person name="Rivas-Marin E."/>
            <person name="Kohn T."/>
            <person name="Peeters S.H."/>
            <person name="Heuer A."/>
            <person name="Rast P."/>
            <person name="Oberbeckmann S."/>
            <person name="Bunk B."/>
            <person name="Jeske O."/>
            <person name="Meyerdierks A."/>
            <person name="Storesund J.E."/>
            <person name="Kallscheuer N."/>
            <person name="Luecker S."/>
            <person name="Lage O.M."/>
            <person name="Pohl T."/>
            <person name="Merkel B.J."/>
            <person name="Hornburger P."/>
            <person name="Mueller R.-W."/>
            <person name="Bruemmer F."/>
            <person name="Labrenz M."/>
            <person name="Spormann A.M."/>
            <person name="Op den Camp H."/>
            <person name="Overmann J."/>
            <person name="Amann R."/>
            <person name="Jetten M.S.M."/>
            <person name="Mascher T."/>
            <person name="Medema M.H."/>
            <person name="Devos D.P."/>
            <person name="Kaster A.-K."/>
            <person name="Ovreas L."/>
            <person name="Rohde M."/>
            <person name="Galperin M.Y."/>
            <person name="Jogler C."/>
        </authorList>
    </citation>
    <scope>NUCLEOTIDE SEQUENCE [LARGE SCALE GENOMIC DNA]</scope>
    <source>
        <strain evidence="5 6">DSM 8797</strain>
    </source>
</reference>
<dbReference type="Gene3D" id="3.40.50.300">
    <property type="entry name" value="P-loop containing nucleotide triphosphate hydrolases"/>
    <property type="match status" value="1"/>
</dbReference>
<feature type="region of interest" description="Disordered" evidence="3">
    <location>
        <begin position="175"/>
        <end position="196"/>
    </location>
</feature>
<dbReference type="SMART" id="SM00382">
    <property type="entry name" value="AAA"/>
    <property type="match status" value="1"/>
</dbReference>
<dbReference type="EMBL" id="CP042910">
    <property type="protein sequence ID" value="QEG15566.1"/>
    <property type="molecule type" value="Genomic_DNA"/>
</dbReference>
<dbReference type="GO" id="GO:0006508">
    <property type="term" value="P:proteolysis"/>
    <property type="evidence" value="ECO:0007669"/>
    <property type="project" value="UniProtKB-KW"/>
</dbReference>